<reference evidence="8" key="3">
    <citation type="submission" date="2025-09" db="UniProtKB">
        <authorList>
            <consortium name="Ensembl"/>
        </authorList>
    </citation>
    <scope>IDENTIFICATION</scope>
    <source>
        <strain evidence="8">Glennie</strain>
    </source>
</reference>
<dbReference type="GO" id="GO:0030141">
    <property type="term" value="C:secretory granule"/>
    <property type="evidence" value="ECO:0000318"/>
    <property type="project" value="GO_Central"/>
</dbReference>
<accession>A0A6I8N009</accession>
<comment type="similarity">
    <text evidence="1">Belongs to the peptidase S1 family. Snake venom subfamily.</text>
</comment>
<dbReference type="GO" id="GO:0006508">
    <property type="term" value="P:proteolysis"/>
    <property type="evidence" value="ECO:0007669"/>
    <property type="project" value="UniProtKB-KW"/>
</dbReference>
<dbReference type="Proteomes" id="UP000002279">
    <property type="component" value="Chromosome 5"/>
</dbReference>
<dbReference type="OMA" id="GMTCYSG"/>
<dbReference type="Bgee" id="ENSOANG00000049350">
    <property type="expression patterns" value="Expressed in heart"/>
</dbReference>
<keyword evidence="2 6" id="KW-0645">Protease</keyword>
<dbReference type="InParanoid" id="A0A6I8N009"/>
<protein>
    <submittedName>
        <fullName evidence="8">Kallikrein related peptidase 8</fullName>
    </submittedName>
</protein>
<dbReference type="InterPro" id="IPR009003">
    <property type="entry name" value="Peptidase_S1_PA"/>
</dbReference>
<dbReference type="PROSITE" id="PS50240">
    <property type="entry name" value="TRYPSIN_DOM"/>
    <property type="match status" value="1"/>
</dbReference>
<name>A0A6I8N009_ORNAN</name>
<dbReference type="SMART" id="SM00020">
    <property type="entry name" value="Tryp_SPc"/>
    <property type="match status" value="1"/>
</dbReference>
<sequence length="236" mass="25279">PSRQQDTKVLGGEECRPHSQPWQVAFFEDSRLLCGGVLIHPAWVLTAAHCQKRKVSVLLGKHNLEEREGPEQSRQVALSVPHPCYRPDGGAHGGHRHDLMLVKLRSPAVLSTGVRPVPLPGRCPRPDDTCLVSGWGTTSSLGESFPDTLNCAELNVLPQNRCEVAYPGQMTDSMLCAGDSGGTDTCQGDSGGPLVCNGTLAGITSWGSNPCGEPERPGVYTSVCRYLDWIKGIVGV</sequence>
<evidence type="ECO:0000256" key="4">
    <source>
        <dbReference type="ARBA" id="ARBA00022825"/>
    </source>
</evidence>
<dbReference type="GO" id="GO:0005615">
    <property type="term" value="C:extracellular space"/>
    <property type="evidence" value="ECO:0000318"/>
    <property type="project" value="GO_Central"/>
</dbReference>
<dbReference type="InterPro" id="IPR018114">
    <property type="entry name" value="TRYPSIN_HIS"/>
</dbReference>
<keyword evidence="4 6" id="KW-0720">Serine protease</keyword>
<dbReference type="PANTHER" id="PTHR24271">
    <property type="entry name" value="KALLIKREIN-RELATED"/>
    <property type="match status" value="1"/>
</dbReference>
<dbReference type="Gene3D" id="2.40.10.10">
    <property type="entry name" value="Trypsin-like serine proteases"/>
    <property type="match status" value="2"/>
</dbReference>
<dbReference type="InterPro" id="IPR043504">
    <property type="entry name" value="Peptidase_S1_PA_chymotrypsin"/>
</dbReference>
<dbReference type="PROSITE" id="PS00135">
    <property type="entry name" value="TRYPSIN_SER"/>
    <property type="match status" value="1"/>
</dbReference>
<gene>
    <name evidence="8" type="primary">KLK8</name>
</gene>
<feature type="domain" description="Peptidase S1" evidence="7">
    <location>
        <begin position="9"/>
        <end position="235"/>
    </location>
</feature>
<organism evidence="8 9">
    <name type="scientific">Ornithorhynchus anatinus</name>
    <name type="common">Duckbill platypus</name>
    <dbReference type="NCBI Taxonomy" id="9258"/>
    <lineage>
        <taxon>Eukaryota</taxon>
        <taxon>Metazoa</taxon>
        <taxon>Chordata</taxon>
        <taxon>Craniata</taxon>
        <taxon>Vertebrata</taxon>
        <taxon>Euteleostomi</taxon>
        <taxon>Mammalia</taxon>
        <taxon>Monotremata</taxon>
        <taxon>Ornithorhynchidae</taxon>
        <taxon>Ornithorhynchus</taxon>
    </lineage>
</organism>
<dbReference type="InterPro" id="IPR001314">
    <property type="entry name" value="Peptidase_S1A"/>
</dbReference>
<proteinExistence type="inferred from homology"/>
<dbReference type="CDD" id="cd00190">
    <property type="entry name" value="Tryp_SPc"/>
    <property type="match status" value="1"/>
</dbReference>
<dbReference type="Ensembl" id="ENSOANT00000063885.1">
    <property type="protein sequence ID" value="ENSOANP00000034383.1"/>
    <property type="gene ID" value="ENSOANG00000049350.1"/>
</dbReference>
<evidence type="ECO:0000256" key="3">
    <source>
        <dbReference type="ARBA" id="ARBA00022801"/>
    </source>
</evidence>
<dbReference type="PRINTS" id="PR00722">
    <property type="entry name" value="CHYMOTRYPSIN"/>
</dbReference>
<keyword evidence="9" id="KW-1185">Reference proteome</keyword>
<keyword evidence="3 6" id="KW-0378">Hydrolase</keyword>
<evidence type="ECO:0000256" key="1">
    <source>
        <dbReference type="ARBA" id="ARBA00009228"/>
    </source>
</evidence>
<reference evidence="8 9" key="1">
    <citation type="journal article" date="2008" name="Nature">
        <title>Genome analysis of the platypus reveals unique signatures of evolution.</title>
        <authorList>
            <person name="Warren W.C."/>
            <person name="Hillier L.W."/>
            <person name="Marshall Graves J.A."/>
            <person name="Birney E."/>
            <person name="Ponting C.P."/>
            <person name="Grutzner F."/>
            <person name="Belov K."/>
            <person name="Miller W."/>
            <person name="Clarke L."/>
            <person name="Chinwalla A.T."/>
            <person name="Yang S.P."/>
            <person name="Heger A."/>
            <person name="Locke D.P."/>
            <person name="Miethke P."/>
            <person name="Waters P.D."/>
            <person name="Veyrunes F."/>
            <person name="Fulton L."/>
            <person name="Fulton B."/>
            <person name="Graves T."/>
            <person name="Wallis J."/>
            <person name="Puente X.S."/>
            <person name="Lopez-Otin C."/>
            <person name="Ordonez G.R."/>
            <person name="Eichler E.E."/>
            <person name="Chen L."/>
            <person name="Cheng Z."/>
            <person name="Deakin J.E."/>
            <person name="Alsop A."/>
            <person name="Thompson K."/>
            <person name="Kirby P."/>
            <person name="Papenfuss A.T."/>
            <person name="Wakefield M.J."/>
            <person name="Olender T."/>
            <person name="Lancet D."/>
            <person name="Huttley G.A."/>
            <person name="Smit A.F."/>
            <person name="Pask A."/>
            <person name="Temple-Smith P."/>
            <person name="Batzer M.A."/>
            <person name="Walker J.A."/>
            <person name="Konkel M.K."/>
            <person name="Harris R.S."/>
            <person name="Whittington C.M."/>
            <person name="Wong E.S."/>
            <person name="Gemmell N.J."/>
            <person name="Buschiazzo E."/>
            <person name="Vargas Jentzsch I.M."/>
            <person name="Merkel A."/>
            <person name="Schmitz J."/>
            <person name="Zemann A."/>
            <person name="Churakov G."/>
            <person name="Kriegs J.O."/>
            <person name="Brosius J."/>
            <person name="Murchison E.P."/>
            <person name="Sachidanandam R."/>
            <person name="Smith C."/>
            <person name="Hannon G.J."/>
            <person name="Tsend-Ayush E."/>
            <person name="McMillan D."/>
            <person name="Attenborough R."/>
            <person name="Rens W."/>
            <person name="Ferguson-Smith M."/>
            <person name="Lefevre C.M."/>
            <person name="Sharp J.A."/>
            <person name="Nicholas K.R."/>
            <person name="Ray D.A."/>
            <person name="Kube M."/>
            <person name="Reinhardt R."/>
            <person name="Pringle T.H."/>
            <person name="Taylor J."/>
            <person name="Jones R.C."/>
            <person name="Nixon B."/>
            <person name="Dacheux J.L."/>
            <person name="Niwa H."/>
            <person name="Sekita Y."/>
            <person name="Huang X."/>
            <person name="Stark A."/>
            <person name="Kheradpour P."/>
            <person name="Kellis M."/>
            <person name="Flicek P."/>
            <person name="Chen Y."/>
            <person name="Webber C."/>
            <person name="Hardison R."/>
            <person name="Nelson J."/>
            <person name="Hallsworth-Pepin K."/>
            <person name="Delehaunty K."/>
            <person name="Markovic C."/>
            <person name="Minx P."/>
            <person name="Feng Y."/>
            <person name="Kremitzki C."/>
            <person name="Mitreva M."/>
            <person name="Glasscock J."/>
            <person name="Wylie T."/>
            <person name="Wohldmann P."/>
            <person name="Thiru P."/>
            <person name="Nhan M.N."/>
            <person name="Pohl C.S."/>
            <person name="Smith S.M."/>
            <person name="Hou S."/>
            <person name="Nefedov M."/>
            <person name="de Jong P.J."/>
            <person name="Renfree M.B."/>
            <person name="Mardis E.R."/>
            <person name="Wilson R.K."/>
        </authorList>
    </citation>
    <scope>NUCLEOTIDE SEQUENCE [LARGE SCALE GENOMIC DNA]</scope>
    <source>
        <strain evidence="8 9">Glennie</strain>
    </source>
</reference>
<dbReference type="AlphaFoldDB" id="A0A6I8N009"/>
<dbReference type="GO" id="GO:0004252">
    <property type="term" value="F:serine-type endopeptidase activity"/>
    <property type="evidence" value="ECO:0000318"/>
    <property type="project" value="GO_Central"/>
</dbReference>
<evidence type="ECO:0000313" key="9">
    <source>
        <dbReference type="Proteomes" id="UP000002279"/>
    </source>
</evidence>
<dbReference type="InterPro" id="IPR033116">
    <property type="entry name" value="TRYPSIN_SER"/>
</dbReference>
<keyword evidence="5" id="KW-1015">Disulfide bond</keyword>
<dbReference type="GeneTree" id="ENSGT01020000230389"/>
<dbReference type="Pfam" id="PF00089">
    <property type="entry name" value="Trypsin"/>
    <property type="match status" value="1"/>
</dbReference>
<evidence type="ECO:0000256" key="2">
    <source>
        <dbReference type="ARBA" id="ARBA00022670"/>
    </source>
</evidence>
<dbReference type="FunCoup" id="A0A6I8N009">
    <property type="interactions" value="43"/>
</dbReference>
<evidence type="ECO:0000256" key="6">
    <source>
        <dbReference type="RuleBase" id="RU363034"/>
    </source>
</evidence>
<dbReference type="FunFam" id="2.40.10.10:FF:000010">
    <property type="entry name" value="Kallikrein related peptidase 11"/>
    <property type="match status" value="1"/>
</dbReference>
<evidence type="ECO:0000256" key="5">
    <source>
        <dbReference type="ARBA" id="ARBA00023157"/>
    </source>
</evidence>
<dbReference type="PROSITE" id="PS00134">
    <property type="entry name" value="TRYPSIN_HIS"/>
    <property type="match status" value="1"/>
</dbReference>
<evidence type="ECO:0000313" key="8">
    <source>
        <dbReference type="Ensembl" id="ENSOANP00000034383.1"/>
    </source>
</evidence>
<dbReference type="PANTHER" id="PTHR24271:SF62">
    <property type="entry name" value="KALLIKREIN-8"/>
    <property type="match status" value="1"/>
</dbReference>
<evidence type="ECO:0000259" key="7">
    <source>
        <dbReference type="PROSITE" id="PS50240"/>
    </source>
</evidence>
<dbReference type="FunFam" id="2.40.10.10:FF:000021">
    <property type="entry name" value="Kallikrein 1"/>
    <property type="match status" value="1"/>
</dbReference>
<reference evidence="8" key="2">
    <citation type="submission" date="2025-08" db="UniProtKB">
        <authorList>
            <consortium name="Ensembl"/>
        </authorList>
    </citation>
    <scope>IDENTIFICATION</scope>
    <source>
        <strain evidence="8">Glennie</strain>
    </source>
</reference>
<dbReference type="SUPFAM" id="SSF50494">
    <property type="entry name" value="Trypsin-like serine proteases"/>
    <property type="match status" value="1"/>
</dbReference>
<dbReference type="InterPro" id="IPR001254">
    <property type="entry name" value="Trypsin_dom"/>
</dbReference>
<dbReference type="GO" id="GO:0051604">
    <property type="term" value="P:protein maturation"/>
    <property type="evidence" value="ECO:0000318"/>
    <property type="project" value="GO_Central"/>
</dbReference>